<name>A0A066ZZC4_HYDMR</name>
<dbReference type="Pfam" id="PF10993">
    <property type="entry name" value="DUF2818"/>
    <property type="match status" value="1"/>
</dbReference>
<keyword evidence="1" id="KW-1133">Transmembrane helix</keyword>
<feature type="transmembrane region" description="Helical" evidence="1">
    <location>
        <begin position="6"/>
        <end position="24"/>
    </location>
</feature>
<proteinExistence type="predicted"/>
<sequence length="108" mass="12621">MTLDAAVWILLSTAIVLANVPWILQNKLFVFITVPTKSIWINLAEWFLYFLIMGGFSYLLQNKVMGHVKEQGWEFYVVTLFMFAIFAFPGFIYRYNLKQFIHSAKKSA</sequence>
<dbReference type="RefSeq" id="WP_029909704.1">
    <property type="nucleotide sequence ID" value="NZ_AP020335.1"/>
</dbReference>
<reference evidence="2 3" key="1">
    <citation type="submission" date="2014-04" db="EMBL/GenBank/DDBJ databases">
        <title>Draft genome sequence of Hydrogenovibrio marinus MH-110, a model organism for aerobic H2 metabolism.</title>
        <authorList>
            <person name="Cha H.J."/>
            <person name="Jo B.H."/>
            <person name="Hwang B.H."/>
        </authorList>
    </citation>
    <scope>NUCLEOTIDE SEQUENCE [LARGE SCALE GENOMIC DNA]</scope>
    <source>
        <strain evidence="2 3">MH-110</strain>
    </source>
</reference>
<feature type="transmembrane region" description="Helical" evidence="1">
    <location>
        <begin position="73"/>
        <end position="93"/>
    </location>
</feature>
<organism evidence="2 3">
    <name type="scientific">Hydrogenovibrio marinus</name>
    <dbReference type="NCBI Taxonomy" id="28885"/>
    <lineage>
        <taxon>Bacteria</taxon>
        <taxon>Pseudomonadati</taxon>
        <taxon>Pseudomonadota</taxon>
        <taxon>Gammaproteobacteria</taxon>
        <taxon>Thiotrichales</taxon>
        <taxon>Piscirickettsiaceae</taxon>
        <taxon>Hydrogenovibrio</taxon>
    </lineage>
</organism>
<keyword evidence="3" id="KW-1185">Reference proteome</keyword>
<evidence type="ECO:0000313" key="2">
    <source>
        <dbReference type="EMBL" id="KDN95475.1"/>
    </source>
</evidence>
<accession>A0A066ZZC4</accession>
<evidence type="ECO:0008006" key="4">
    <source>
        <dbReference type="Google" id="ProtNLM"/>
    </source>
</evidence>
<keyword evidence="1" id="KW-0472">Membrane</keyword>
<evidence type="ECO:0000256" key="1">
    <source>
        <dbReference type="SAM" id="Phobius"/>
    </source>
</evidence>
<dbReference type="Proteomes" id="UP000027341">
    <property type="component" value="Unassembled WGS sequence"/>
</dbReference>
<dbReference type="EMBL" id="JMIU01000001">
    <property type="protein sequence ID" value="KDN95475.1"/>
    <property type="molecule type" value="Genomic_DNA"/>
</dbReference>
<gene>
    <name evidence="2" type="ORF">EI16_04020</name>
</gene>
<comment type="caution">
    <text evidence="2">The sequence shown here is derived from an EMBL/GenBank/DDBJ whole genome shotgun (WGS) entry which is preliminary data.</text>
</comment>
<dbReference type="AlphaFoldDB" id="A0A066ZZC4"/>
<evidence type="ECO:0000313" key="3">
    <source>
        <dbReference type="Proteomes" id="UP000027341"/>
    </source>
</evidence>
<feature type="transmembrane region" description="Helical" evidence="1">
    <location>
        <begin position="39"/>
        <end position="61"/>
    </location>
</feature>
<dbReference type="InterPro" id="IPR016768">
    <property type="entry name" value="UCP019883"/>
</dbReference>
<protein>
    <recommendedName>
        <fullName evidence="4">DUF2818 domain-containing protein</fullName>
    </recommendedName>
</protein>
<keyword evidence="1" id="KW-0812">Transmembrane</keyword>
<dbReference type="STRING" id="28885.EI16_04020"/>